<evidence type="ECO:0000313" key="2">
    <source>
        <dbReference type="EMBL" id="QDQ15957.1"/>
    </source>
</evidence>
<reference evidence="2 3" key="1">
    <citation type="journal article" date="2019" name="J. Ind. Microbiol. Biotechnol.">
        <title>The complete genomic sequence of Streptomyces spectabilis NRRL-2792 and identification of secondary metabolite biosynthetic gene clusters.</title>
        <authorList>
            <person name="Sinha A."/>
            <person name="Phillips-Salemka S."/>
            <person name="Niraula T.A."/>
            <person name="Short K.A."/>
            <person name="Niraula N.P."/>
        </authorList>
    </citation>
    <scope>NUCLEOTIDE SEQUENCE [LARGE SCALE GENOMIC DNA]</scope>
    <source>
        <strain evidence="2 3">NRRL 2792</strain>
    </source>
</reference>
<dbReference type="AlphaFoldDB" id="A0A516RJW6"/>
<name>A0A516RJW6_STRST</name>
<accession>A0A516RJW6</accession>
<dbReference type="Pfam" id="PF17765">
    <property type="entry name" value="MLTR_LBD"/>
    <property type="match status" value="1"/>
</dbReference>
<dbReference type="InterPro" id="IPR041413">
    <property type="entry name" value="MLTR_LBD"/>
</dbReference>
<evidence type="ECO:0000313" key="3">
    <source>
        <dbReference type="Proteomes" id="UP000316806"/>
    </source>
</evidence>
<dbReference type="PANTHER" id="PTHR35010">
    <property type="entry name" value="BLL4672 PROTEIN-RELATED"/>
    <property type="match status" value="1"/>
</dbReference>
<dbReference type="RefSeq" id="WP_144323157.1">
    <property type="nucleotide sequence ID" value="NZ_CP040916.1"/>
</dbReference>
<dbReference type="Gene3D" id="3.30.450.180">
    <property type="match status" value="1"/>
</dbReference>
<dbReference type="EMBL" id="CP040916">
    <property type="protein sequence ID" value="QDQ15957.1"/>
    <property type="molecule type" value="Genomic_DNA"/>
</dbReference>
<organism evidence="2 3">
    <name type="scientific">Streptomyces spectabilis</name>
    <dbReference type="NCBI Taxonomy" id="68270"/>
    <lineage>
        <taxon>Bacteria</taxon>
        <taxon>Bacillati</taxon>
        <taxon>Actinomycetota</taxon>
        <taxon>Actinomycetes</taxon>
        <taxon>Kitasatosporales</taxon>
        <taxon>Streptomycetaceae</taxon>
        <taxon>Streptomyces</taxon>
    </lineage>
</organism>
<proteinExistence type="predicted"/>
<gene>
    <name evidence="2" type="ORF">FH965_39915</name>
</gene>
<dbReference type="PROSITE" id="PS50943">
    <property type="entry name" value="HTH_CROC1"/>
    <property type="match status" value="1"/>
</dbReference>
<feature type="domain" description="HTH cro/C1-type" evidence="1">
    <location>
        <begin position="48"/>
        <end position="97"/>
    </location>
</feature>
<evidence type="ECO:0000259" key="1">
    <source>
        <dbReference type="PROSITE" id="PS50943"/>
    </source>
</evidence>
<dbReference type="PANTHER" id="PTHR35010:SF4">
    <property type="entry name" value="BLL5781 PROTEIN"/>
    <property type="match status" value="1"/>
</dbReference>
<protein>
    <submittedName>
        <fullName evidence="2">Helix-turn-helix transcriptional regulator</fullName>
    </submittedName>
</protein>
<dbReference type="CDD" id="cd00093">
    <property type="entry name" value="HTH_XRE"/>
    <property type="match status" value="1"/>
</dbReference>
<dbReference type="InterPro" id="IPR001387">
    <property type="entry name" value="Cro/C1-type_HTH"/>
</dbReference>
<dbReference type="Proteomes" id="UP000316806">
    <property type="component" value="Chromosome"/>
</dbReference>
<sequence>MDSERFGLILTRARQRTDAADYPELPELRQKAGLAAERGPGGRRLSYLSQVEISLLLGYDASRGIYARLERGLITNPSDDLLRRIATILNLQEHQWHDLYVAAFGHRAPSPLRPASMHALHDSWNWAIQGQEHPAYISDGAWNVLTYNEAANALFNPMPKNVMRWMLSLPPQEDSRAAMPGWAEGWGPVALSQLASALHERNEAHEELRQIEREVLQHPDLKAMYESVLDARIHPDGSRRLMVHGIRREIGVLDAAAGTPVGVDHGRVIFMKWTPLT</sequence>